<evidence type="ECO:0000313" key="3">
    <source>
        <dbReference type="Proteomes" id="UP001187471"/>
    </source>
</evidence>
<feature type="domain" description="Glycosyl hydrolase family 38 C-terminal" evidence="1">
    <location>
        <begin position="82"/>
        <end position="142"/>
    </location>
</feature>
<comment type="caution">
    <text evidence="2">The sequence shown here is derived from an EMBL/GenBank/DDBJ whole genome shotgun (WGS) entry which is preliminary data.</text>
</comment>
<dbReference type="PANTHER" id="PTHR11607:SF3">
    <property type="entry name" value="LYSOSOMAL ALPHA-MANNOSIDASE"/>
    <property type="match status" value="1"/>
</dbReference>
<dbReference type="EMBL" id="JAVXUO010002328">
    <property type="protein sequence ID" value="KAK2974186.1"/>
    <property type="molecule type" value="Genomic_DNA"/>
</dbReference>
<dbReference type="GO" id="GO:0030246">
    <property type="term" value="F:carbohydrate binding"/>
    <property type="evidence" value="ECO:0007669"/>
    <property type="project" value="InterPro"/>
</dbReference>
<dbReference type="SUPFAM" id="SSF74650">
    <property type="entry name" value="Galactose mutarotase-like"/>
    <property type="match status" value="1"/>
</dbReference>
<gene>
    <name evidence="2" type="ORF">RJ640_021477</name>
</gene>
<keyword evidence="3" id="KW-1185">Reference proteome</keyword>
<dbReference type="InterPro" id="IPR011682">
    <property type="entry name" value="Glyco_hydro_38_C"/>
</dbReference>
<dbReference type="GO" id="GO:0004559">
    <property type="term" value="F:alpha-mannosidase activity"/>
    <property type="evidence" value="ECO:0007669"/>
    <property type="project" value="InterPro"/>
</dbReference>
<proteinExistence type="predicted"/>
<name>A0AA88R7Y6_9ASTE</name>
<dbReference type="Gene3D" id="2.70.98.30">
    <property type="entry name" value="Golgi alpha-mannosidase II, domain 4"/>
    <property type="match status" value="1"/>
</dbReference>
<dbReference type="InterPro" id="IPR050843">
    <property type="entry name" value="Glycosyl_Hydrlase_38"/>
</dbReference>
<evidence type="ECO:0000313" key="2">
    <source>
        <dbReference type="EMBL" id="KAK2974186.1"/>
    </source>
</evidence>
<dbReference type="Proteomes" id="UP001187471">
    <property type="component" value="Unassembled WGS sequence"/>
</dbReference>
<dbReference type="Pfam" id="PF07748">
    <property type="entry name" value="Glyco_hydro_38C"/>
    <property type="match status" value="1"/>
</dbReference>
<sequence>MDFDKMWWWGGVVEGCERLSPLADVDGLVIVRLEEIGFWEMWGLGIVLTADKVSKIKFIDAAMSPPCARPQKDVLYHCKHGQITIVYKEKEHAEVEFTVGPIPIDDGVGKEIITQIKTTMKSNRTFYTDSNGRDFLEREVSWPRAGWLEMRGRFFSDGILYRLFGWSANYCGYYWDSQEC</sequence>
<dbReference type="InterPro" id="IPR011013">
    <property type="entry name" value="Gal_mutarotase_sf_dom"/>
</dbReference>
<organism evidence="2 3">
    <name type="scientific">Escallonia rubra</name>
    <dbReference type="NCBI Taxonomy" id="112253"/>
    <lineage>
        <taxon>Eukaryota</taxon>
        <taxon>Viridiplantae</taxon>
        <taxon>Streptophyta</taxon>
        <taxon>Embryophyta</taxon>
        <taxon>Tracheophyta</taxon>
        <taxon>Spermatophyta</taxon>
        <taxon>Magnoliopsida</taxon>
        <taxon>eudicotyledons</taxon>
        <taxon>Gunneridae</taxon>
        <taxon>Pentapetalae</taxon>
        <taxon>asterids</taxon>
        <taxon>campanulids</taxon>
        <taxon>Escalloniales</taxon>
        <taxon>Escalloniaceae</taxon>
        <taxon>Escallonia</taxon>
    </lineage>
</organism>
<dbReference type="AlphaFoldDB" id="A0AA88R7Y6"/>
<dbReference type="GO" id="GO:0006013">
    <property type="term" value="P:mannose metabolic process"/>
    <property type="evidence" value="ECO:0007669"/>
    <property type="project" value="InterPro"/>
</dbReference>
<dbReference type="PANTHER" id="PTHR11607">
    <property type="entry name" value="ALPHA-MANNOSIDASE"/>
    <property type="match status" value="1"/>
</dbReference>
<evidence type="ECO:0000259" key="1">
    <source>
        <dbReference type="Pfam" id="PF07748"/>
    </source>
</evidence>
<reference evidence="2" key="1">
    <citation type="submission" date="2022-12" db="EMBL/GenBank/DDBJ databases">
        <title>Draft genome assemblies for two species of Escallonia (Escalloniales).</title>
        <authorList>
            <person name="Chanderbali A."/>
            <person name="Dervinis C."/>
            <person name="Anghel I."/>
            <person name="Soltis D."/>
            <person name="Soltis P."/>
            <person name="Zapata F."/>
        </authorList>
    </citation>
    <scope>NUCLEOTIDE SEQUENCE</scope>
    <source>
        <strain evidence="2">UCBG92.1500</strain>
        <tissue evidence="2">Leaf</tissue>
    </source>
</reference>
<accession>A0AA88R7Y6</accession>
<protein>
    <recommendedName>
        <fullName evidence="1">Glycosyl hydrolase family 38 C-terminal domain-containing protein</fullName>
    </recommendedName>
</protein>